<dbReference type="EMBL" id="JANPWB010000006">
    <property type="protein sequence ID" value="KAJ1181514.1"/>
    <property type="molecule type" value="Genomic_DNA"/>
</dbReference>
<reference evidence="2" key="1">
    <citation type="journal article" date="2022" name="bioRxiv">
        <title>Sequencing and chromosome-scale assembly of the giantPleurodeles waltlgenome.</title>
        <authorList>
            <person name="Brown T."/>
            <person name="Elewa A."/>
            <person name="Iarovenko S."/>
            <person name="Subramanian E."/>
            <person name="Araus A.J."/>
            <person name="Petzold A."/>
            <person name="Susuki M."/>
            <person name="Suzuki K.-i.T."/>
            <person name="Hayashi T."/>
            <person name="Toyoda A."/>
            <person name="Oliveira C."/>
            <person name="Osipova E."/>
            <person name="Leigh N.D."/>
            <person name="Simon A."/>
            <person name="Yun M.H."/>
        </authorList>
    </citation>
    <scope>NUCLEOTIDE SEQUENCE</scope>
    <source>
        <strain evidence="2">20211129_DDA</strain>
        <tissue evidence="2">Liver</tissue>
    </source>
</reference>
<evidence type="ECO:0000256" key="1">
    <source>
        <dbReference type="SAM" id="MobiDB-lite"/>
    </source>
</evidence>
<feature type="region of interest" description="Disordered" evidence="1">
    <location>
        <begin position="1"/>
        <end position="28"/>
    </location>
</feature>
<feature type="compositionally biased region" description="Acidic residues" evidence="1">
    <location>
        <begin position="106"/>
        <end position="116"/>
    </location>
</feature>
<comment type="caution">
    <text evidence="2">The sequence shown here is derived from an EMBL/GenBank/DDBJ whole genome shotgun (WGS) entry which is preliminary data.</text>
</comment>
<feature type="region of interest" description="Disordered" evidence="1">
    <location>
        <begin position="102"/>
        <end position="148"/>
    </location>
</feature>
<keyword evidence="3" id="KW-1185">Reference proteome</keyword>
<accession>A0AAV7TZC0</accession>
<gene>
    <name evidence="2" type="ORF">NDU88_006721</name>
</gene>
<evidence type="ECO:0000313" key="3">
    <source>
        <dbReference type="Proteomes" id="UP001066276"/>
    </source>
</evidence>
<dbReference type="AlphaFoldDB" id="A0AAV7TZC0"/>
<organism evidence="2 3">
    <name type="scientific">Pleurodeles waltl</name>
    <name type="common">Iberian ribbed newt</name>
    <dbReference type="NCBI Taxonomy" id="8319"/>
    <lineage>
        <taxon>Eukaryota</taxon>
        <taxon>Metazoa</taxon>
        <taxon>Chordata</taxon>
        <taxon>Craniata</taxon>
        <taxon>Vertebrata</taxon>
        <taxon>Euteleostomi</taxon>
        <taxon>Amphibia</taxon>
        <taxon>Batrachia</taxon>
        <taxon>Caudata</taxon>
        <taxon>Salamandroidea</taxon>
        <taxon>Salamandridae</taxon>
        <taxon>Pleurodelinae</taxon>
        <taxon>Pleurodeles</taxon>
    </lineage>
</organism>
<protein>
    <submittedName>
        <fullName evidence="2">Uncharacterized protein</fullName>
    </submittedName>
</protein>
<dbReference type="Proteomes" id="UP001066276">
    <property type="component" value="Chromosome 3_2"/>
</dbReference>
<name>A0AAV7TZC0_PLEWA</name>
<sequence>MPRTTPKRQGDPEIMRSSPPGVESEGTRLRCAPPRCHVLVETSPPRVVLLCAPAPLVPSTDRRTLAGAPWSLTGHPLTAVPGLKAHPVRGAEQPVCRAREAAELGWAEEEEGEEGQDVTSPQRLGGRSESGVLSPPKHRRLQECGSHE</sequence>
<proteinExistence type="predicted"/>
<evidence type="ECO:0000313" key="2">
    <source>
        <dbReference type="EMBL" id="KAJ1181514.1"/>
    </source>
</evidence>